<dbReference type="Proteomes" id="UP000606172">
    <property type="component" value="Unassembled WGS sequence"/>
</dbReference>
<proteinExistence type="predicted"/>
<dbReference type="EMBL" id="BOOW01000020">
    <property type="protein sequence ID" value="GII93096.1"/>
    <property type="molecule type" value="Genomic_DNA"/>
</dbReference>
<sequence length="268" mass="28095">MVVVLVLAALAVLACVVLVAQGRAGELTEFAPDVPPVDLPEAKRLAPVDFMALRLPVSLVGYHTQSVDETLHRAAAAIGERDTKIAVLEQRIAELLSTRLRNRQEIHARPGTDPRTMHEPTIPARENGTLRELGGPVGAEKPKDAVTTEVTEELAGPAAVPADKKVAGSEDAVTVEGTKEPAAPAAVPVDKKDAVTSEVTEELAAPAALPADKKIAGSADKPIEDKPAAVPAEEKAAEPVEKDASSEDKDPEAKAPEDDKPGDSEPKR</sequence>
<accession>A0A919RFS7</accession>
<evidence type="ECO:0000256" key="1">
    <source>
        <dbReference type="SAM" id="MobiDB-lite"/>
    </source>
</evidence>
<evidence type="ECO:0000313" key="3">
    <source>
        <dbReference type="Proteomes" id="UP000606172"/>
    </source>
</evidence>
<evidence type="ECO:0008006" key="4">
    <source>
        <dbReference type="Google" id="ProtNLM"/>
    </source>
</evidence>
<dbReference type="RefSeq" id="WP_204026352.1">
    <property type="nucleotide sequence ID" value="NZ_BOOW01000020.1"/>
</dbReference>
<dbReference type="AlphaFoldDB" id="A0A919RFS7"/>
<comment type="caution">
    <text evidence="2">The sequence shown here is derived from an EMBL/GenBank/DDBJ whole genome shotgun (WGS) entry which is preliminary data.</text>
</comment>
<protein>
    <recommendedName>
        <fullName evidence="4">DivIVA domain-containing protein</fullName>
    </recommendedName>
</protein>
<feature type="compositionally biased region" description="Basic and acidic residues" evidence="1">
    <location>
        <begin position="108"/>
        <end position="118"/>
    </location>
</feature>
<reference evidence="2" key="1">
    <citation type="submission" date="2021-01" db="EMBL/GenBank/DDBJ databases">
        <title>Whole genome shotgun sequence of Sinosporangium siamense NBRC 109515.</title>
        <authorList>
            <person name="Komaki H."/>
            <person name="Tamura T."/>
        </authorList>
    </citation>
    <scope>NUCLEOTIDE SEQUENCE</scope>
    <source>
        <strain evidence="2">NBRC 109515</strain>
    </source>
</reference>
<feature type="compositionally biased region" description="Basic and acidic residues" evidence="1">
    <location>
        <begin position="211"/>
        <end position="268"/>
    </location>
</feature>
<feature type="region of interest" description="Disordered" evidence="1">
    <location>
        <begin position="108"/>
        <end position="143"/>
    </location>
</feature>
<gene>
    <name evidence="2" type="ORF">Ssi02_33270</name>
</gene>
<evidence type="ECO:0000313" key="2">
    <source>
        <dbReference type="EMBL" id="GII93096.1"/>
    </source>
</evidence>
<organism evidence="2 3">
    <name type="scientific">Sinosporangium siamense</name>
    <dbReference type="NCBI Taxonomy" id="1367973"/>
    <lineage>
        <taxon>Bacteria</taxon>
        <taxon>Bacillati</taxon>
        <taxon>Actinomycetota</taxon>
        <taxon>Actinomycetes</taxon>
        <taxon>Streptosporangiales</taxon>
        <taxon>Streptosporangiaceae</taxon>
        <taxon>Sinosporangium</taxon>
    </lineage>
</organism>
<name>A0A919RFS7_9ACTN</name>
<feature type="region of interest" description="Disordered" evidence="1">
    <location>
        <begin position="155"/>
        <end position="268"/>
    </location>
</feature>
<keyword evidence="3" id="KW-1185">Reference proteome</keyword>